<dbReference type="RefSeq" id="WP_106480434.1">
    <property type="nucleotide sequence ID" value="NZ_CP032819.1"/>
</dbReference>
<evidence type="ECO:0000256" key="2">
    <source>
        <dbReference type="ARBA" id="ARBA00005236"/>
    </source>
</evidence>
<dbReference type="InterPro" id="IPR051447">
    <property type="entry name" value="Lipoprotein-release_system"/>
</dbReference>
<comment type="similarity">
    <text evidence="2">Belongs to the ABC-4 integral membrane protein family. LolC/E subfamily.</text>
</comment>
<keyword evidence="3" id="KW-1003">Cell membrane</keyword>
<protein>
    <submittedName>
        <fullName evidence="10">ABC transporter permease</fullName>
    </submittedName>
</protein>
<feature type="transmembrane region" description="Helical" evidence="7">
    <location>
        <begin position="371"/>
        <end position="397"/>
    </location>
</feature>
<feature type="domain" description="ABC3 transporter permease C-terminal" evidence="8">
    <location>
        <begin position="277"/>
        <end position="402"/>
    </location>
</feature>
<evidence type="ECO:0000256" key="3">
    <source>
        <dbReference type="ARBA" id="ARBA00022475"/>
    </source>
</evidence>
<dbReference type="AlphaFoldDB" id="A0A3S9VT57"/>
<keyword evidence="4 7" id="KW-0812">Transmembrane</keyword>
<sequence>MNLEWYIARRLLKGDGTKSVSVPIVRIAIVGIALGLCVMLLSLFIITGFKYEITEKLSGFTAHLSVVPFVPGSVGEGGVVREAESLMQGLKDVKGVKNVYGYIEKPAIFKSKEEIHGVVLKGVDVGYDVAFFRENLKEGEIPDFKTEKASNEVLISASVADMLKIGVGGKVTAHFVQDPPRARVFTVAGIYDTGFKEYDDVMVLVDKRHLAKLNDWEPGEVSGIAIELEDVERLDEVIVGVENVVYDANGNYEVQTLADVAPQIFDWLALLNMNVWVILILIVTVAGFNMVSGLLILILDKTSLIGILKALGYKNVSLRKLFLYISAGLIIKGMLWGNVLAFVLAGIQAMFRVIHLDPVTYYMDTVPINFGLGYVVLLNVGVIVVTVLMLIVPTMLISKISPVKAIKFE</sequence>
<organism evidence="10 11">
    <name type="scientific">Butyricimonas faecalis</name>
    <dbReference type="NCBI Taxonomy" id="2093856"/>
    <lineage>
        <taxon>Bacteria</taxon>
        <taxon>Pseudomonadati</taxon>
        <taxon>Bacteroidota</taxon>
        <taxon>Bacteroidia</taxon>
        <taxon>Bacteroidales</taxon>
        <taxon>Odoribacteraceae</taxon>
        <taxon>Butyricimonas</taxon>
    </lineage>
</organism>
<evidence type="ECO:0000259" key="8">
    <source>
        <dbReference type="Pfam" id="PF02687"/>
    </source>
</evidence>
<dbReference type="Proteomes" id="UP000270673">
    <property type="component" value="Chromosome"/>
</dbReference>
<dbReference type="InterPro" id="IPR025857">
    <property type="entry name" value="MacB_PCD"/>
</dbReference>
<evidence type="ECO:0000256" key="7">
    <source>
        <dbReference type="SAM" id="Phobius"/>
    </source>
</evidence>
<dbReference type="KEGG" id="buy:D8S85_09165"/>
<evidence type="ECO:0000256" key="4">
    <source>
        <dbReference type="ARBA" id="ARBA00022692"/>
    </source>
</evidence>
<dbReference type="GO" id="GO:0044874">
    <property type="term" value="P:lipoprotein localization to outer membrane"/>
    <property type="evidence" value="ECO:0007669"/>
    <property type="project" value="TreeGrafter"/>
</dbReference>
<accession>A0A3S9VT57</accession>
<feature type="domain" description="MacB-like periplasmic core" evidence="9">
    <location>
        <begin position="27"/>
        <end position="238"/>
    </location>
</feature>
<dbReference type="Pfam" id="PF02687">
    <property type="entry name" value="FtsX"/>
    <property type="match status" value="1"/>
</dbReference>
<feature type="transmembrane region" description="Helical" evidence="7">
    <location>
        <begin position="321"/>
        <end position="351"/>
    </location>
</feature>
<evidence type="ECO:0000313" key="10">
    <source>
        <dbReference type="EMBL" id="AZS29698.1"/>
    </source>
</evidence>
<dbReference type="InterPro" id="IPR003838">
    <property type="entry name" value="ABC3_permease_C"/>
</dbReference>
<dbReference type="GO" id="GO:0098797">
    <property type="term" value="C:plasma membrane protein complex"/>
    <property type="evidence" value="ECO:0007669"/>
    <property type="project" value="TreeGrafter"/>
</dbReference>
<evidence type="ECO:0000256" key="5">
    <source>
        <dbReference type="ARBA" id="ARBA00022989"/>
    </source>
</evidence>
<dbReference type="PANTHER" id="PTHR30489:SF0">
    <property type="entry name" value="LIPOPROTEIN-RELEASING SYSTEM TRANSMEMBRANE PROTEIN LOLE"/>
    <property type="match status" value="1"/>
</dbReference>
<gene>
    <name evidence="10" type="ORF">D8S85_09165</name>
</gene>
<keyword evidence="11" id="KW-1185">Reference proteome</keyword>
<comment type="subcellular location">
    <subcellularLocation>
        <location evidence="1">Cell membrane</location>
        <topology evidence="1">Multi-pass membrane protein</topology>
    </subcellularLocation>
</comment>
<proteinExistence type="inferred from homology"/>
<dbReference type="Pfam" id="PF12704">
    <property type="entry name" value="MacB_PCD"/>
    <property type="match status" value="1"/>
</dbReference>
<dbReference type="EMBL" id="CP032819">
    <property type="protein sequence ID" value="AZS29698.1"/>
    <property type="molecule type" value="Genomic_DNA"/>
</dbReference>
<evidence type="ECO:0000256" key="1">
    <source>
        <dbReference type="ARBA" id="ARBA00004651"/>
    </source>
</evidence>
<evidence type="ECO:0000256" key="6">
    <source>
        <dbReference type="ARBA" id="ARBA00023136"/>
    </source>
</evidence>
<keyword evidence="6 7" id="KW-0472">Membrane</keyword>
<evidence type="ECO:0000313" key="11">
    <source>
        <dbReference type="Proteomes" id="UP000270673"/>
    </source>
</evidence>
<reference evidence="10 11" key="1">
    <citation type="submission" date="2018-10" db="EMBL/GenBank/DDBJ databases">
        <title>Butyricimonas faecalis sp. nov., isolated from human faeces and emended description of the genus Butyricimonas.</title>
        <authorList>
            <person name="Le Roy T."/>
            <person name="Van der Smissen P."/>
            <person name="Paquot A."/>
            <person name="Delzenne N."/>
            <person name="Muccioli G."/>
            <person name="Collet J.-F."/>
            <person name="Cani P.D."/>
        </authorList>
    </citation>
    <scope>NUCLEOTIDE SEQUENCE [LARGE SCALE GENOMIC DNA]</scope>
    <source>
        <strain evidence="10 11">H184</strain>
    </source>
</reference>
<feature type="transmembrane region" description="Helical" evidence="7">
    <location>
        <begin position="275"/>
        <end position="300"/>
    </location>
</feature>
<keyword evidence="5 7" id="KW-1133">Transmembrane helix</keyword>
<feature type="transmembrane region" description="Helical" evidence="7">
    <location>
        <begin position="20"/>
        <end position="46"/>
    </location>
</feature>
<name>A0A3S9VT57_9BACT</name>
<dbReference type="OrthoDB" id="1522670at2"/>
<dbReference type="PANTHER" id="PTHR30489">
    <property type="entry name" value="LIPOPROTEIN-RELEASING SYSTEM TRANSMEMBRANE PROTEIN LOLE"/>
    <property type="match status" value="1"/>
</dbReference>
<evidence type="ECO:0000259" key="9">
    <source>
        <dbReference type="Pfam" id="PF12704"/>
    </source>
</evidence>